<feature type="domain" description="PARP catalytic" evidence="10">
    <location>
        <begin position="713"/>
        <end position="899"/>
    </location>
</feature>
<dbReference type="PANTHER" id="PTHR14453:SF67">
    <property type="entry name" value="POLY [ADP-RIBOSE] POLYMERASE"/>
    <property type="match status" value="1"/>
</dbReference>
<proteinExistence type="predicted"/>
<keyword evidence="12" id="KW-1185">Reference proteome</keyword>
<feature type="domain" description="RRM" evidence="9">
    <location>
        <begin position="272"/>
        <end position="357"/>
    </location>
</feature>
<evidence type="ECO:0000256" key="2">
    <source>
        <dbReference type="ARBA" id="ARBA00022676"/>
    </source>
</evidence>
<accession>A0ABY7FIP4</accession>
<dbReference type="SUPFAM" id="SSF54928">
    <property type="entry name" value="RNA-binding domain, RBD"/>
    <property type="match status" value="1"/>
</dbReference>
<dbReference type="PROSITE" id="PS50102">
    <property type="entry name" value="RRM"/>
    <property type="match status" value="2"/>
</dbReference>
<dbReference type="InterPro" id="IPR052056">
    <property type="entry name" value="Mono-ARTD/PARP"/>
</dbReference>
<evidence type="ECO:0000259" key="9">
    <source>
        <dbReference type="PROSITE" id="PS50102"/>
    </source>
</evidence>
<comment type="subcellular location">
    <subcellularLocation>
        <location evidence="1">Nucleus</location>
    </subcellularLocation>
</comment>
<feature type="domain" description="RRM" evidence="9">
    <location>
        <begin position="177"/>
        <end position="262"/>
    </location>
</feature>
<name>A0ABY7FIP4_MYAAR</name>
<dbReference type="SUPFAM" id="SSF52949">
    <property type="entry name" value="Macro domain-like"/>
    <property type="match status" value="1"/>
</dbReference>
<evidence type="ECO:0000313" key="11">
    <source>
        <dbReference type="EMBL" id="WAR20806.1"/>
    </source>
</evidence>
<dbReference type="EC" id="2.4.2.-" evidence="7"/>
<dbReference type="Pfam" id="PF23085">
    <property type="entry name" value="RRM_PARP14_3"/>
    <property type="match status" value="2"/>
</dbReference>
<protein>
    <recommendedName>
        <fullName evidence="7">Poly [ADP-ribose] polymerase</fullName>
        <shortName evidence="7">PARP</shortName>
        <ecNumber evidence="7">2.4.2.-</ecNumber>
    </recommendedName>
</protein>
<feature type="region of interest" description="Disordered" evidence="8">
    <location>
        <begin position="127"/>
        <end position="157"/>
    </location>
</feature>
<dbReference type="SUPFAM" id="SSF56399">
    <property type="entry name" value="ADP-ribosylation"/>
    <property type="match status" value="1"/>
</dbReference>
<feature type="compositionally biased region" description="Basic and acidic residues" evidence="8">
    <location>
        <begin position="133"/>
        <end position="152"/>
    </location>
</feature>
<dbReference type="InterPro" id="IPR043472">
    <property type="entry name" value="Macro_dom-like"/>
</dbReference>
<keyword evidence="6" id="KW-0694">RNA-binding</keyword>
<dbReference type="Pfam" id="PF00644">
    <property type="entry name" value="PARP"/>
    <property type="match status" value="1"/>
</dbReference>
<evidence type="ECO:0000256" key="6">
    <source>
        <dbReference type="PROSITE-ProRule" id="PRU00176"/>
    </source>
</evidence>
<keyword evidence="3 7" id="KW-0808">Transferase</keyword>
<organism evidence="11 12">
    <name type="scientific">Mya arenaria</name>
    <name type="common">Soft-shell clam</name>
    <dbReference type="NCBI Taxonomy" id="6604"/>
    <lineage>
        <taxon>Eukaryota</taxon>
        <taxon>Metazoa</taxon>
        <taxon>Spiralia</taxon>
        <taxon>Lophotrochozoa</taxon>
        <taxon>Mollusca</taxon>
        <taxon>Bivalvia</taxon>
        <taxon>Autobranchia</taxon>
        <taxon>Heteroconchia</taxon>
        <taxon>Euheterodonta</taxon>
        <taxon>Imparidentia</taxon>
        <taxon>Neoheterodontei</taxon>
        <taxon>Myida</taxon>
        <taxon>Myoidea</taxon>
        <taxon>Myidae</taxon>
        <taxon>Mya</taxon>
    </lineage>
</organism>
<evidence type="ECO:0000259" key="10">
    <source>
        <dbReference type="PROSITE" id="PS51059"/>
    </source>
</evidence>
<dbReference type="InterPro" id="IPR012317">
    <property type="entry name" value="Poly(ADP-ribose)pol_cat_dom"/>
</dbReference>
<evidence type="ECO:0000256" key="4">
    <source>
        <dbReference type="ARBA" id="ARBA00023027"/>
    </source>
</evidence>
<sequence length="899" mass="101012">MESTIKDDSSKEGHNAGSTADEHANVHLYPRLDGTGPLGPPDMTGLNGRMPMQSHVPPPGGPRFMYPPVPQNVWYPQMQPHNMYANYPENTPYLGPPRPPGPVGQFPMQYFNPMPYPLNYPTSNAPLAVPSEFKPHTKPKPDDKNAHADKKQTRLNKKAVINEPFEEEKADGSDPSAQLLLRCVPKEVSRDVLELFLENKNRSGGGSVKELTLNKRSGVAYVTFEDFRDAENVLRKAKQSGTLYLPTSKCDLEVIRFEETQHAHYFNEIPHTSVFVKNIAVDSSDETLKNYFEVRCKAKPTDVIRSLSRKTALFEFEDTIDISSMTRAFGHNRLEGNILDMIEVQETRQVKVTGVKAGTSPQVLELYFDNHARSKGGEVQTIEKVDKDNSFIVTFVHPEDARQVVHAQHILDGLKLSANLYNALLDTDPDSVVTIPEVVDVSGIDQNIVRFLQNSKEYRNKVENCVKDAFGQLIWTNDDGGIRLQVSCDVKPNDSDALRKITFWKENHTKCFDWVRKEVIAIEINDAFKEGTHEDVQKALVKVSEAKHRIRKNNIQGLSEQCLELLGSVEMQEIIRQRLSQKDILAVDVIVNATNQKLDMSVGVVSQQLLKVAGAELQTECTPFPALGTGRCEYPSDVVADTLIKSVMEYENDHPDTNIRCVSFVIWSKDVETIKAFTKTKEEMSKRQKQKDRRRTEPDSRRKTQTTALTVYTNKPQNIRRIESRIKEFRKEDEIFPPASLLEQLTDDRIERIQNPALYGQYFAKKKHMESAGGVSNEKMLWHGTRTPEVAAIINKKGFDRNYNSGALIGAGVYFAVNANMSASGYCSPDKMGQKYIFHASVLTGDSGRGSGGIRVPPPKVPGNPLITFDSTCDNVANPSMFAVFHDAQAYPSFMITFK</sequence>
<evidence type="ECO:0000256" key="1">
    <source>
        <dbReference type="ARBA" id="ARBA00004123"/>
    </source>
</evidence>
<dbReference type="Gene3D" id="3.40.220.10">
    <property type="entry name" value="Leucine Aminopeptidase, subunit E, domain 1"/>
    <property type="match status" value="2"/>
</dbReference>
<dbReference type="EMBL" id="CP111023">
    <property type="protein sequence ID" value="WAR20806.1"/>
    <property type="molecule type" value="Genomic_DNA"/>
</dbReference>
<dbReference type="SMART" id="SM00360">
    <property type="entry name" value="RRM"/>
    <property type="match status" value="3"/>
</dbReference>
<dbReference type="PANTHER" id="PTHR14453">
    <property type="entry name" value="PARP/ZINC FINGER CCCH TYPE DOMAIN CONTAINING PROTEIN"/>
    <property type="match status" value="1"/>
</dbReference>
<feature type="region of interest" description="Disordered" evidence="8">
    <location>
        <begin position="1"/>
        <end position="64"/>
    </location>
</feature>
<dbReference type="PROSITE" id="PS51059">
    <property type="entry name" value="PARP_CATALYTIC"/>
    <property type="match status" value="1"/>
</dbReference>
<dbReference type="Gene3D" id="3.30.70.330">
    <property type="match status" value="2"/>
</dbReference>
<dbReference type="InterPro" id="IPR035979">
    <property type="entry name" value="RBD_domain_sf"/>
</dbReference>
<feature type="region of interest" description="Disordered" evidence="8">
    <location>
        <begin position="681"/>
        <end position="706"/>
    </location>
</feature>
<keyword evidence="4 7" id="KW-0520">NAD</keyword>
<reference evidence="11" key="1">
    <citation type="submission" date="2022-11" db="EMBL/GenBank/DDBJ databases">
        <title>Centuries of genome instability and evolution in soft-shell clam transmissible cancer (bioRxiv).</title>
        <authorList>
            <person name="Hart S.F.M."/>
            <person name="Yonemitsu M.A."/>
            <person name="Giersch R.M."/>
            <person name="Beal B.F."/>
            <person name="Arriagada G."/>
            <person name="Davis B.W."/>
            <person name="Ostrander E.A."/>
            <person name="Goff S.P."/>
            <person name="Metzger M.J."/>
        </authorList>
    </citation>
    <scope>NUCLEOTIDE SEQUENCE</scope>
    <source>
        <strain evidence="11">MELC-2E11</strain>
        <tissue evidence="11">Siphon/mantle</tissue>
    </source>
</reference>
<keyword evidence="2 7" id="KW-0328">Glycosyltransferase</keyword>
<dbReference type="Gene3D" id="3.90.228.10">
    <property type="match status" value="1"/>
</dbReference>
<evidence type="ECO:0000256" key="7">
    <source>
        <dbReference type="RuleBase" id="RU362114"/>
    </source>
</evidence>
<evidence type="ECO:0000313" key="12">
    <source>
        <dbReference type="Proteomes" id="UP001164746"/>
    </source>
</evidence>
<keyword evidence="5" id="KW-0539">Nucleus</keyword>
<dbReference type="Pfam" id="PF23084">
    <property type="entry name" value="KH_PARP14_1"/>
    <property type="match status" value="1"/>
</dbReference>
<dbReference type="InterPro" id="IPR000504">
    <property type="entry name" value="RRM_dom"/>
</dbReference>
<feature type="compositionally biased region" description="Basic and acidic residues" evidence="8">
    <location>
        <begin position="1"/>
        <end position="25"/>
    </location>
</feature>
<evidence type="ECO:0000256" key="3">
    <source>
        <dbReference type="ARBA" id="ARBA00022679"/>
    </source>
</evidence>
<evidence type="ECO:0000256" key="5">
    <source>
        <dbReference type="ARBA" id="ARBA00023242"/>
    </source>
</evidence>
<dbReference type="InterPro" id="IPR012677">
    <property type="entry name" value="Nucleotide-bd_a/b_plait_sf"/>
</dbReference>
<gene>
    <name evidence="11" type="ORF">MAR_014780</name>
</gene>
<evidence type="ECO:0000256" key="8">
    <source>
        <dbReference type="SAM" id="MobiDB-lite"/>
    </source>
</evidence>
<dbReference type="Proteomes" id="UP001164746">
    <property type="component" value="Chromosome 12"/>
</dbReference>
<dbReference type="InterPro" id="IPR057044">
    <property type="entry name" value="PARP14_KH_1"/>
</dbReference>